<evidence type="ECO:0000313" key="3">
    <source>
        <dbReference type="EMBL" id="ARJ05158.1"/>
    </source>
</evidence>
<dbReference type="EMBL" id="CP020715">
    <property type="protein sequence ID" value="ARJ05158.1"/>
    <property type="molecule type" value="Genomic_DNA"/>
</dbReference>
<feature type="compositionally biased region" description="Basic and acidic residues" evidence="1">
    <location>
        <begin position="44"/>
        <end position="66"/>
    </location>
</feature>
<feature type="region of interest" description="Disordered" evidence="1">
    <location>
        <begin position="1"/>
        <end position="66"/>
    </location>
</feature>
<feature type="transmembrane region" description="Helical" evidence="2">
    <location>
        <begin position="96"/>
        <end position="117"/>
    </location>
</feature>
<protein>
    <submittedName>
        <fullName evidence="3">Uncharacterized protein</fullName>
    </submittedName>
</protein>
<keyword evidence="2" id="KW-1133">Transmembrane helix</keyword>
<dbReference type="Proteomes" id="UP000192775">
    <property type="component" value="Chromosome"/>
</dbReference>
<dbReference type="AlphaFoldDB" id="A0A1X9LLI4"/>
<keyword evidence="4" id="KW-1185">Reference proteome</keyword>
<feature type="transmembrane region" description="Helical" evidence="2">
    <location>
        <begin position="123"/>
        <end position="144"/>
    </location>
</feature>
<dbReference type="STRING" id="1619308.B5808_08015"/>
<reference evidence="3 4" key="1">
    <citation type="submission" date="2017-04" db="EMBL/GenBank/DDBJ databases">
        <authorList>
            <person name="Afonso C.L."/>
            <person name="Miller P.J."/>
            <person name="Scott M.A."/>
            <person name="Spackman E."/>
            <person name="Goraichik I."/>
            <person name="Dimitrov K.M."/>
            <person name="Suarez D.L."/>
            <person name="Swayne D.E."/>
        </authorList>
    </citation>
    <scope>NUCLEOTIDE SEQUENCE [LARGE SCALE GENOMIC DNA]</scope>
    <source>
        <strain evidence="4">XA(T)</strain>
    </source>
</reference>
<keyword evidence="2" id="KW-0812">Transmembrane</keyword>
<keyword evidence="2" id="KW-0472">Membrane</keyword>
<dbReference type="InterPro" id="IPR021403">
    <property type="entry name" value="DUF3043"/>
</dbReference>
<organism evidence="3 4">
    <name type="scientific">Cnuibacter physcomitrellae</name>
    <dbReference type="NCBI Taxonomy" id="1619308"/>
    <lineage>
        <taxon>Bacteria</taxon>
        <taxon>Bacillati</taxon>
        <taxon>Actinomycetota</taxon>
        <taxon>Actinomycetes</taxon>
        <taxon>Micrococcales</taxon>
        <taxon>Microbacteriaceae</taxon>
        <taxon>Cnuibacter</taxon>
    </lineage>
</organism>
<sequence>MAKTKTSVDETIETPAETPGAGKGHATPSRKEREAANKRPLVPGDRKEAAKEARRKQQELRDRARVGMANGEEKYMPVRDRGPQRRFVRDWVDARWSLGEFLIPVMFLVLIATIVPIPDLQAYTMLALYAFIAIVILDCLFLGWRVMKALREKFGAGNVERGLRWYATMRSLQFRRLRLPKPQVKRGQYPS</sequence>
<accession>A0A1X9LLI4</accession>
<evidence type="ECO:0000256" key="1">
    <source>
        <dbReference type="SAM" id="MobiDB-lite"/>
    </source>
</evidence>
<dbReference type="RefSeq" id="WP_085019296.1">
    <property type="nucleotide sequence ID" value="NZ_BMHD01000001.1"/>
</dbReference>
<dbReference type="Pfam" id="PF11241">
    <property type="entry name" value="DUF3043"/>
    <property type="match status" value="1"/>
</dbReference>
<evidence type="ECO:0000256" key="2">
    <source>
        <dbReference type="SAM" id="Phobius"/>
    </source>
</evidence>
<name>A0A1X9LLI4_9MICO</name>
<proteinExistence type="predicted"/>
<evidence type="ECO:0000313" key="4">
    <source>
        <dbReference type="Proteomes" id="UP000192775"/>
    </source>
</evidence>
<gene>
    <name evidence="3" type="ORF">B5808_08015</name>
</gene>
<dbReference type="KEGG" id="cphy:B5808_08015"/>